<feature type="domain" description="YchJ-like middle NTF2-like" evidence="3">
    <location>
        <begin position="29"/>
        <end position="128"/>
    </location>
</feature>
<dbReference type="InterPro" id="IPR023006">
    <property type="entry name" value="YchJ-like"/>
</dbReference>
<dbReference type="InterPro" id="IPR004027">
    <property type="entry name" value="SEC_C_motif"/>
</dbReference>
<reference evidence="4" key="1">
    <citation type="journal article" date="2020" name="mSystems">
        <title>Genome- and Community-Level Interaction Insights into Carbon Utilization and Element Cycling Functions of Hydrothermarchaeota in Hydrothermal Sediment.</title>
        <authorList>
            <person name="Zhou Z."/>
            <person name="Liu Y."/>
            <person name="Xu W."/>
            <person name="Pan J."/>
            <person name="Luo Z.H."/>
            <person name="Li M."/>
        </authorList>
    </citation>
    <scope>NUCLEOTIDE SEQUENCE [LARGE SCALE GENOMIC DNA]</scope>
    <source>
        <strain evidence="4">SpSt-349</strain>
    </source>
</reference>
<comment type="similarity">
    <text evidence="1 2">Belongs to the UPF0225 family.</text>
</comment>
<comment type="caution">
    <text evidence="4">The sequence shown here is derived from an EMBL/GenBank/DDBJ whole genome shotgun (WGS) entry which is preliminary data.</text>
</comment>
<dbReference type="PANTHER" id="PTHR33747:SF1">
    <property type="entry name" value="ADENYLATE CYCLASE-ASSOCIATED CAP C-TERMINAL DOMAIN-CONTAINING PROTEIN"/>
    <property type="match status" value="1"/>
</dbReference>
<accession>A0A831UAH0</accession>
<dbReference type="SUPFAM" id="SSF54427">
    <property type="entry name" value="NTF2-like"/>
    <property type="match status" value="1"/>
</dbReference>
<dbReference type="Pfam" id="PF02810">
    <property type="entry name" value="SEC-C"/>
    <property type="match status" value="2"/>
</dbReference>
<evidence type="ECO:0000313" key="4">
    <source>
        <dbReference type="EMBL" id="HEN41241.1"/>
    </source>
</evidence>
<dbReference type="EMBL" id="DSOV01000008">
    <property type="protein sequence ID" value="HEN41241.1"/>
    <property type="molecule type" value="Genomic_DNA"/>
</dbReference>
<dbReference type="Gene3D" id="3.10.450.50">
    <property type="match status" value="1"/>
</dbReference>
<dbReference type="AlphaFoldDB" id="A0A831UAH0"/>
<evidence type="ECO:0000256" key="1">
    <source>
        <dbReference type="ARBA" id="ARBA00010839"/>
    </source>
</evidence>
<dbReference type="InterPro" id="IPR032710">
    <property type="entry name" value="NTF2-like_dom_sf"/>
</dbReference>
<dbReference type="HAMAP" id="MF_00612">
    <property type="entry name" value="UPF0225"/>
    <property type="match status" value="1"/>
</dbReference>
<gene>
    <name evidence="4" type="ORF">ENQ87_02510</name>
</gene>
<protein>
    <recommendedName>
        <fullName evidence="2">UPF0225 protein ENQ87_02510</fullName>
    </recommendedName>
</protein>
<dbReference type="InterPro" id="IPR048469">
    <property type="entry name" value="YchJ-like_M"/>
</dbReference>
<evidence type="ECO:0000256" key="2">
    <source>
        <dbReference type="HAMAP-Rule" id="MF_00612"/>
    </source>
</evidence>
<dbReference type="NCBIfam" id="NF002486">
    <property type="entry name" value="PRK01752.1"/>
    <property type="match status" value="1"/>
</dbReference>
<dbReference type="Pfam" id="PF17775">
    <property type="entry name" value="YchJ_M-like"/>
    <property type="match status" value="1"/>
</dbReference>
<evidence type="ECO:0000259" key="3">
    <source>
        <dbReference type="Pfam" id="PF17775"/>
    </source>
</evidence>
<dbReference type="PANTHER" id="PTHR33747">
    <property type="entry name" value="UPF0225 PROTEIN SCO1677"/>
    <property type="match status" value="1"/>
</dbReference>
<proteinExistence type="inferred from homology"/>
<dbReference type="NCBIfam" id="NF002449">
    <property type="entry name" value="PRK01617.1"/>
    <property type="match status" value="1"/>
</dbReference>
<organism evidence="4">
    <name type="scientific">Geobacter metallireducens</name>
    <dbReference type="NCBI Taxonomy" id="28232"/>
    <lineage>
        <taxon>Bacteria</taxon>
        <taxon>Pseudomonadati</taxon>
        <taxon>Thermodesulfobacteriota</taxon>
        <taxon>Desulfuromonadia</taxon>
        <taxon>Geobacterales</taxon>
        <taxon>Geobacteraceae</taxon>
        <taxon>Geobacter</taxon>
    </lineage>
</organism>
<dbReference type="SUPFAM" id="SSF103642">
    <property type="entry name" value="Sec-C motif"/>
    <property type="match status" value="1"/>
</dbReference>
<name>A0A831UAH0_GEOME</name>
<sequence length="161" mass="18073">MSEFCPCGTGRPYADCCEPFITGKRLPATAEELMRSRYCAYTRVEIGYIHDTTHPDHRSDFDEKGTRQWAESSRWEGLEIISTLAGGPDDTEGKVEFIARYRDRDVRRTHHELADFRKLDGAWYFTDGVGVKPAPAASAKVGRNDPCPCGSGLKYKKCCGK</sequence>